<dbReference type="EMBL" id="RBWV01000012">
    <property type="protein sequence ID" value="RKS73766.1"/>
    <property type="molecule type" value="Genomic_DNA"/>
</dbReference>
<dbReference type="Proteomes" id="UP000281955">
    <property type="component" value="Unassembled WGS sequence"/>
</dbReference>
<keyword evidence="4" id="KW-0067">ATP-binding</keyword>
<dbReference type="RefSeq" id="WP_183061928.1">
    <property type="nucleotide sequence ID" value="NZ_RBWV01000012.1"/>
</dbReference>
<protein>
    <recommendedName>
        <fullName evidence="5">Maltokinase N-terminal cap domain-containing protein</fullName>
    </recommendedName>
</protein>
<evidence type="ECO:0000313" key="7">
    <source>
        <dbReference type="Proteomes" id="UP000281955"/>
    </source>
</evidence>
<evidence type="ECO:0000259" key="5">
    <source>
        <dbReference type="Pfam" id="PF18085"/>
    </source>
</evidence>
<keyword evidence="3" id="KW-0418">Kinase</keyword>
<evidence type="ECO:0000256" key="1">
    <source>
        <dbReference type="ARBA" id="ARBA00022679"/>
    </source>
</evidence>
<gene>
    <name evidence="6" type="ORF">CLV35_2257</name>
</gene>
<feature type="domain" description="Maltokinase N-terminal cap" evidence="5">
    <location>
        <begin position="20"/>
        <end position="103"/>
    </location>
</feature>
<dbReference type="GO" id="GO:0005524">
    <property type="term" value="F:ATP binding"/>
    <property type="evidence" value="ECO:0007669"/>
    <property type="project" value="UniProtKB-KW"/>
</dbReference>
<name>A0A420XNL0_9ACTN</name>
<dbReference type="InParanoid" id="A0A420XNL0"/>
<accession>A0A420XNL0</accession>
<sequence>MALIHRATLVPTKLELLTAWLPTRPWWTGSGTPELEQVGAYRFDDPAGEVGVETLVVRSGAGPLLQVPLTYRGAPVDEQAVALVGTVEHSVLGRRWVYDACSDPVYAAGLLRVVLTGGTGAAEEVDHGDRREARTPTVLVRGSGSPDATVPQVDGVRTDADSDPATVEAGGRQLVVARRLDRVLPGGPALTGTWAGQDEPVVLAVVR</sequence>
<evidence type="ECO:0000256" key="2">
    <source>
        <dbReference type="ARBA" id="ARBA00022741"/>
    </source>
</evidence>
<dbReference type="AlphaFoldDB" id="A0A420XNL0"/>
<comment type="caution">
    <text evidence="6">The sequence shown here is derived from an EMBL/GenBank/DDBJ whole genome shotgun (WGS) entry which is preliminary data.</text>
</comment>
<evidence type="ECO:0000313" key="6">
    <source>
        <dbReference type="EMBL" id="RKS73766.1"/>
    </source>
</evidence>
<keyword evidence="7" id="KW-1185">Reference proteome</keyword>
<proteinExistence type="predicted"/>
<dbReference type="Pfam" id="PF18085">
    <property type="entry name" value="Mak_N_cap"/>
    <property type="match status" value="1"/>
</dbReference>
<dbReference type="NCBIfam" id="NF047744">
    <property type="entry name" value="CG0192_rel"/>
    <property type="match status" value="1"/>
</dbReference>
<evidence type="ECO:0000256" key="4">
    <source>
        <dbReference type="ARBA" id="ARBA00022840"/>
    </source>
</evidence>
<reference evidence="6 7" key="1">
    <citation type="submission" date="2018-10" db="EMBL/GenBank/DDBJ databases">
        <title>Genomic Encyclopedia of Archaeal and Bacterial Type Strains, Phase II (KMG-II): from individual species to whole genera.</title>
        <authorList>
            <person name="Goeker M."/>
        </authorList>
    </citation>
    <scope>NUCLEOTIDE SEQUENCE [LARGE SCALE GENOMIC DNA]</scope>
    <source>
        <strain evidence="6 7">RP-AC37</strain>
    </source>
</reference>
<keyword evidence="1" id="KW-0808">Transferase</keyword>
<dbReference type="InterPro" id="IPR040999">
    <property type="entry name" value="Mak_N_cap"/>
</dbReference>
<dbReference type="GO" id="GO:0016301">
    <property type="term" value="F:kinase activity"/>
    <property type="evidence" value="ECO:0007669"/>
    <property type="project" value="UniProtKB-KW"/>
</dbReference>
<organism evidence="6 7">
    <name type="scientific">Motilibacter peucedani</name>
    <dbReference type="NCBI Taxonomy" id="598650"/>
    <lineage>
        <taxon>Bacteria</taxon>
        <taxon>Bacillati</taxon>
        <taxon>Actinomycetota</taxon>
        <taxon>Actinomycetes</taxon>
        <taxon>Motilibacterales</taxon>
        <taxon>Motilibacteraceae</taxon>
        <taxon>Motilibacter</taxon>
    </lineage>
</organism>
<keyword evidence="2" id="KW-0547">Nucleotide-binding</keyword>
<evidence type="ECO:0000256" key="3">
    <source>
        <dbReference type="ARBA" id="ARBA00022777"/>
    </source>
</evidence>